<evidence type="ECO:0000256" key="2">
    <source>
        <dbReference type="ARBA" id="ARBA00009387"/>
    </source>
</evidence>
<proteinExistence type="inferred from homology"/>
<dbReference type="InterPro" id="IPR008258">
    <property type="entry name" value="Transglycosylase_SLT_dom_1"/>
</dbReference>
<dbReference type="PANTHER" id="PTHR37423">
    <property type="entry name" value="SOLUBLE LYTIC MUREIN TRANSGLYCOSYLASE-RELATED"/>
    <property type="match status" value="1"/>
</dbReference>
<dbReference type="PROSITE" id="PS51257">
    <property type="entry name" value="PROKAR_LIPOPROTEIN"/>
    <property type="match status" value="1"/>
</dbReference>
<evidence type="ECO:0000313" key="4">
    <source>
        <dbReference type="EMBL" id="QQP92212.1"/>
    </source>
</evidence>
<organism evidence="4 5">
    <name type="scientific">Skermanella cutis</name>
    <dbReference type="NCBI Taxonomy" id="2775420"/>
    <lineage>
        <taxon>Bacteria</taxon>
        <taxon>Pseudomonadati</taxon>
        <taxon>Pseudomonadota</taxon>
        <taxon>Alphaproteobacteria</taxon>
        <taxon>Rhodospirillales</taxon>
        <taxon>Azospirillaceae</taxon>
        <taxon>Skermanella</taxon>
    </lineage>
</organism>
<dbReference type="Pfam" id="PF01464">
    <property type="entry name" value="SLT"/>
    <property type="match status" value="1"/>
</dbReference>
<keyword evidence="5" id="KW-1185">Reference proteome</keyword>
<dbReference type="Proteomes" id="UP000595197">
    <property type="component" value="Chromosome"/>
</dbReference>
<dbReference type="PROSITE" id="PS00922">
    <property type="entry name" value="TRANSGLYCOSYLASE"/>
    <property type="match status" value="1"/>
</dbReference>
<reference evidence="4" key="1">
    <citation type="submission" date="2021-02" db="EMBL/GenBank/DDBJ databases">
        <title>Skermanella TT6 skin isolate.</title>
        <authorList>
            <person name="Lee K."/>
            <person name="Ganzorig M."/>
        </authorList>
    </citation>
    <scope>NUCLEOTIDE SEQUENCE</scope>
    <source>
        <strain evidence="4">TT6</strain>
    </source>
</reference>
<dbReference type="InterPro" id="IPR000189">
    <property type="entry name" value="Transglyc_AS"/>
</dbReference>
<dbReference type="SUPFAM" id="SSF53955">
    <property type="entry name" value="Lysozyme-like"/>
    <property type="match status" value="1"/>
</dbReference>
<feature type="domain" description="Transglycosylase SLT" evidence="3">
    <location>
        <begin position="269"/>
        <end position="387"/>
    </location>
</feature>
<dbReference type="InterPro" id="IPR023346">
    <property type="entry name" value="Lysozyme-like_dom_sf"/>
</dbReference>
<evidence type="ECO:0000259" key="3">
    <source>
        <dbReference type="Pfam" id="PF01464"/>
    </source>
</evidence>
<dbReference type="CDD" id="cd16893">
    <property type="entry name" value="LT_MltC_MltE"/>
    <property type="match status" value="1"/>
</dbReference>
<comment type="similarity">
    <text evidence="2">Belongs to the virb1 family.</text>
</comment>
<evidence type="ECO:0000256" key="1">
    <source>
        <dbReference type="ARBA" id="ARBA00007734"/>
    </source>
</evidence>
<sequence>MSRNHGPDQAARRAAPVAAACMAAVLLTGCVTSLVGGEGESAKPHVAVGARALPVARVAYPITATAPPVFLGPAAAERQAMTMLAKAVGETHKEMWEKCASFWGHENALLPSRKEWVFYDDGWLSRGVSDFEHGEFLAQVLVEPEGDPESGEAAGIERLRKVVDMALTDTPADLPGRDRVMKEAMGRMEEQGMPLPPDWAEAGTAPVGAQAVLAGILPADTAGRLSSATVTRTVVVGEDGRERTMLSYRVPFTEGAYAKLAERYAEAVFREAGEFAMPPSLILAVMETESAFNPRARSHIPAFGLMQLVPTSGGLDAHRFVNGESAPMLIPESLYDVDTNVRLGTAYLKLLDTRYLRDVDHPESRLYAAIAAYNTGAGNVARAFNGTTNIGRAAPLINRLPPEEVFDHLSEQLPFEETRRYLVKVTEARRRYLDWDRAAADAQLAARTVEDTDAETR</sequence>
<protein>
    <submittedName>
        <fullName evidence="4">Transglycosylase SLT domain-containing protein</fullName>
    </submittedName>
</protein>
<dbReference type="PANTHER" id="PTHR37423:SF2">
    <property type="entry name" value="MEMBRANE-BOUND LYTIC MUREIN TRANSGLYCOSYLASE C"/>
    <property type="match status" value="1"/>
</dbReference>
<comment type="similarity">
    <text evidence="1">Belongs to the transglycosylase Slt family.</text>
</comment>
<name>A0ABX7BCU0_9PROT</name>
<dbReference type="EMBL" id="CP067420">
    <property type="protein sequence ID" value="QQP92212.1"/>
    <property type="molecule type" value="Genomic_DNA"/>
</dbReference>
<accession>A0ABX7BCU0</accession>
<dbReference type="Gene3D" id="1.10.530.10">
    <property type="match status" value="1"/>
</dbReference>
<evidence type="ECO:0000313" key="5">
    <source>
        <dbReference type="Proteomes" id="UP000595197"/>
    </source>
</evidence>
<dbReference type="RefSeq" id="WP_201080893.1">
    <property type="nucleotide sequence ID" value="NZ_CP067420.1"/>
</dbReference>
<gene>
    <name evidence="4" type="ORF">IGS68_13870</name>
</gene>